<sequence length="1168" mass="132715">MISDTNILNAQIQEQLEQQKALASVIKQIRQSLDLQTIFQATATEVRQLLKADRVAVFKFDIENDWEGEFVSEDVASGWDSVVEKKVHDHCFGEQFAIHYQEGRVQAVADIYAAGLSDCHVQILAQFQVRANLIVPLLQKNVLWGLLCVHQCSDTRNWKESEIEFVRLIAEHFTVAIQQAEYFKKLELQAGKLAQATQRDKVITQIVSKIRRTLDIETIFQTTTQELRELIQAERVAIFRFNPDWSGDFVAESFAPGWTPLVDVQPTVNDTHLQETQGGRYVRNKTFTVNNIDEAGLAECHVALLKQFQAQAFVTAPIFQGEKLWGIIAAYQNSSPRIWLEDEVEIITQSGAQMGIALKQQELLLKARNQAKQQKTLTGVIARIRESLNLDTIFQTTVTEVQQMLKADRVAVFQFDPQQNWEGEFVWESVAAEWNSVVSAKVYDHTFGEKFAVHYQKGRVQAVADIYAEDLSDCHQQILSQFQVRANLVVPLLRGDDLWGLLCVHQCGSPRNWEQEEIEFTRQIADNLGVALQHNQTLLEAQYQAEQQKALTGIITRIRESLDLETIFTTTVTQVRQLLKVDRVGIFRFDTKTEWEGEFIYEDVADGWTSAVANKVYDHCFSEKFAPLYQQGRVNAISDIHQEEFKHCYLKILEQFQVRANIVAPLLKEDELWGLLCVHQCSNPRNWQSSEVEFISQIAEQLSIALKQDSYLKQVKTQAVQLAEATEREKAMERQKLLSATVDKIRQSLDIKTIFKTTTQAVRELLEVERVAIYRFNSDWRGKFVADSFKDDWKPVINTKPIIQPTISDDDDDDNLPRNETFVPISQGEKLWGLLVAYQNSQPRYWKDEEVNLLAQVGTQLGIAIQQAELLEKTKTQATKLAKALKELKQTQAQLIQGEKMAGLGQLIAGVAHEINNPVSFIFGNLTYVNEYVEDLLKIANIYHKNSSNLPADIQEQIENIDLEFIISDLPKTLESMRIGAERISEIVLSLRNFSRKDEADSKPVNIHEGLDSTLLILGNRLKPNGEYPGINVIKKYHELPLVECLPAQLNQVFMNILSNSIDALEQKFAVSKELSDKVDLNIDITTEVVNDKVIIKIADNGSGIPEEIKDKMFNPFFTTKEVGKGTGLGLPICYEIIVEKHHGQIQCSSQVGEGTEFLVELPIKADV</sequence>
<accession>A0A1Z4LN75</accession>
<organism evidence="10 11">
    <name type="scientific">Calothrix parasitica NIES-267</name>
    <dbReference type="NCBI Taxonomy" id="1973488"/>
    <lineage>
        <taxon>Bacteria</taxon>
        <taxon>Bacillati</taxon>
        <taxon>Cyanobacteriota</taxon>
        <taxon>Cyanophyceae</taxon>
        <taxon>Nostocales</taxon>
        <taxon>Calotrichaceae</taxon>
        <taxon>Calothrix</taxon>
    </lineage>
</organism>
<evidence type="ECO:0000256" key="7">
    <source>
        <dbReference type="SAM" id="Coils"/>
    </source>
</evidence>
<dbReference type="PANTHER" id="PTHR43065">
    <property type="entry name" value="SENSOR HISTIDINE KINASE"/>
    <property type="match status" value="1"/>
</dbReference>
<dbReference type="Pfam" id="PF01590">
    <property type="entry name" value="GAF"/>
    <property type="match status" value="5"/>
</dbReference>
<dbReference type="AlphaFoldDB" id="A0A1Z4LN75"/>
<evidence type="ECO:0000256" key="5">
    <source>
        <dbReference type="ARBA" id="ARBA00022777"/>
    </source>
</evidence>
<dbReference type="InterPro" id="IPR003018">
    <property type="entry name" value="GAF"/>
</dbReference>
<dbReference type="InterPro" id="IPR003594">
    <property type="entry name" value="HATPase_dom"/>
</dbReference>
<dbReference type="PROSITE" id="PS50046">
    <property type="entry name" value="PHYTOCHROME_2"/>
    <property type="match status" value="6"/>
</dbReference>
<dbReference type="PANTHER" id="PTHR43065:SF50">
    <property type="entry name" value="HISTIDINE KINASE"/>
    <property type="match status" value="1"/>
</dbReference>
<dbReference type="SUPFAM" id="SSF55874">
    <property type="entry name" value="ATPase domain of HSP90 chaperone/DNA topoisomerase II/histidine kinase"/>
    <property type="match status" value="1"/>
</dbReference>
<dbReference type="InterPro" id="IPR003661">
    <property type="entry name" value="HisK_dim/P_dom"/>
</dbReference>
<keyword evidence="6" id="KW-0902">Two-component regulatory system</keyword>
<evidence type="ECO:0000313" key="11">
    <source>
        <dbReference type="Proteomes" id="UP000218418"/>
    </source>
</evidence>
<dbReference type="InterPro" id="IPR036890">
    <property type="entry name" value="HATPase_C_sf"/>
</dbReference>
<keyword evidence="5 10" id="KW-0418">Kinase</keyword>
<evidence type="ECO:0000313" key="10">
    <source>
        <dbReference type="EMBL" id="BAY82677.1"/>
    </source>
</evidence>
<feature type="domain" description="Histidine kinase" evidence="9">
    <location>
        <begin position="910"/>
        <end position="1166"/>
    </location>
</feature>
<dbReference type="InterPro" id="IPR004358">
    <property type="entry name" value="Sig_transdc_His_kin-like_C"/>
</dbReference>
<keyword evidence="4" id="KW-0597">Phosphoprotein</keyword>
<dbReference type="PROSITE" id="PS50109">
    <property type="entry name" value="HIS_KIN"/>
    <property type="match status" value="1"/>
</dbReference>
<feature type="domain" description="Phytochrome chromophore attachment site" evidence="8">
    <location>
        <begin position="389"/>
        <end position="527"/>
    </location>
</feature>
<evidence type="ECO:0000259" key="9">
    <source>
        <dbReference type="PROSITE" id="PS50109"/>
    </source>
</evidence>
<keyword evidence="7" id="KW-0175">Coiled coil</keyword>
<keyword evidence="5 10" id="KW-0808">Transferase</keyword>
<reference evidence="10 11" key="1">
    <citation type="submission" date="2017-06" db="EMBL/GenBank/DDBJ databases">
        <title>Genome sequencing of cyanobaciteial culture collection at National Institute for Environmental Studies (NIES).</title>
        <authorList>
            <person name="Hirose Y."/>
            <person name="Shimura Y."/>
            <person name="Fujisawa T."/>
            <person name="Nakamura Y."/>
            <person name="Kawachi M."/>
        </authorList>
    </citation>
    <scope>NUCLEOTIDE SEQUENCE [LARGE SCALE GENOMIC DNA]</scope>
    <source>
        <strain evidence="10 11">NIES-267</strain>
    </source>
</reference>
<dbReference type="PRINTS" id="PR00344">
    <property type="entry name" value="BCTRLSENSOR"/>
</dbReference>
<dbReference type="InterPro" id="IPR036097">
    <property type="entry name" value="HisK_dim/P_sf"/>
</dbReference>
<keyword evidence="11" id="KW-1185">Reference proteome</keyword>
<dbReference type="InterPro" id="IPR016132">
    <property type="entry name" value="Phyto_chromo_attachment"/>
</dbReference>
<comment type="similarity">
    <text evidence="2">In the N-terminal section; belongs to the phytochrome family.</text>
</comment>
<dbReference type="SUPFAM" id="SSF47384">
    <property type="entry name" value="Homodimeric domain of signal transducing histidine kinase"/>
    <property type="match status" value="1"/>
</dbReference>
<comment type="catalytic activity">
    <reaction evidence="1">
        <text>ATP + protein L-histidine = ADP + protein N-phospho-L-histidine.</text>
        <dbReference type="EC" id="2.7.13.3"/>
    </reaction>
</comment>
<dbReference type="InterPro" id="IPR005467">
    <property type="entry name" value="His_kinase_dom"/>
</dbReference>
<dbReference type="Proteomes" id="UP000218418">
    <property type="component" value="Chromosome"/>
</dbReference>
<dbReference type="SUPFAM" id="SSF55781">
    <property type="entry name" value="GAF domain-like"/>
    <property type="match status" value="5"/>
</dbReference>
<dbReference type="Gene3D" id="3.30.565.10">
    <property type="entry name" value="Histidine kinase-like ATPase, C-terminal domain"/>
    <property type="match status" value="1"/>
</dbReference>
<evidence type="ECO:0000256" key="3">
    <source>
        <dbReference type="ARBA" id="ARBA00012438"/>
    </source>
</evidence>
<dbReference type="InterPro" id="IPR029016">
    <property type="entry name" value="GAF-like_dom_sf"/>
</dbReference>
<name>A0A1Z4LN75_9CYAN</name>
<feature type="domain" description="Phytochrome chromophore attachment site" evidence="8">
    <location>
        <begin position="215"/>
        <end position="353"/>
    </location>
</feature>
<feature type="domain" description="Phytochrome chromophore attachment site" evidence="8">
    <location>
        <begin position="34"/>
        <end position="172"/>
    </location>
</feature>
<dbReference type="SMART" id="SM00065">
    <property type="entry name" value="GAF"/>
    <property type="match status" value="5"/>
</dbReference>
<feature type="coiled-coil region" evidence="7">
    <location>
        <begin position="868"/>
        <end position="901"/>
    </location>
</feature>
<feature type="domain" description="Phytochrome chromophore attachment site" evidence="8">
    <location>
        <begin position="823"/>
        <end position="860"/>
    </location>
</feature>
<protein>
    <recommendedName>
        <fullName evidence="3">histidine kinase</fullName>
        <ecNumber evidence="3">2.7.13.3</ecNumber>
    </recommendedName>
</protein>
<dbReference type="GO" id="GO:0000155">
    <property type="term" value="F:phosphorelay sensor kinase activity"/>
    <property type="evidence" value="ECO:0007669"/>
    <property type="project" value="InterPro"/>
</dbReference>
<evidence type="ECO:0000256" key="2">
    <source>
        <dbReference type="ARBA" id="ARBA00006402"/>
    </source>
</evidence>
<dbReference type="EC" id="2.7.13.3" evidence="3"/>
<evidence type="ECO:0000256" key="4">
    <source>
        <dbReference type="ARBA" id="ARBA00022553"/>
    </source>
</evidence>
<dbReference type="EMBL" id="AP018227">
    <property type="protein sequence ID" value="BAY82677.1"/>
    <property type="molecule type" value="Genomic_DNA"/>
</dbReference>
<dbReference type="Gene3D" id="3.30.450.40">
    <property type="match status" value="7"/>
</dbReference>
<dbReference type="OrthoDB" id="474548at2"/>
<dbReference type="SMART" id="SM00387">
    <property type="entry name" value="HATPase_c"/>
    <property type="match status" value="1"/>
</dbReference>
<evidence type="ECO:0000256" key="1">
    <source>
        <dbReference type="ARBA" id="ARBA00000085"/>
    </source>
</evidence>
<dbReference type="Gene3D" id="1.10.287.130">
    <property type="match status" value="1"/>
</dbReference>
<feature type="domain" description="Phytochrome chromophore attachment site" evidence="8">
    <location>
        <begin position="563"/>
        <end position="701"/>
    </location>
</feature>
<gene>
    <name evidence="10" type="ORF">NIES267_21610</name>
</gene>
<dbReference type="Pfam" id="PF02518">
    <property type="entry name" value="HATPase_c"/>
    <property type="match status" value="1"/>
</dbReference>
<evidence type="ECO:0000259" key="8">
    <source>
        <dbReference type="PROSITE" id="PS50046"/>
    </source>
</evidence>
<dbReference type="CDD" id="cd00082">
    <property type="entry name" value="HisKA"/>
    <property type="match status" value="1"/>
</dbReference>
<evidence type="ECO:0000256" key="6">
    <source>
        <dbReference type="ARBA" id="ARBA00023012"/>
    </source>
</evidence>
<feature type="domain" description="Phytochrome chromophore attachment site" evidence="8">
    <location>
        <begin position="750"/>
        <end position="797"/>
    </location>
</feature>
<proteinExistence type="inferred from homology"/>